<feature type="domain" description="N-acetylmuramoyl-L-alanine amidase" evidence="1">
    <location>
        <begin position="27"/>
        <end position="180"/>
    </location>
</feature>
<dbReference type="Proteomes" id="UP001551584">
    <property type="component" value="Unassembled WGS sequence"/>
</dbReference>
<sequence>MAVPMKAAALAATLLAEGVHLQEVGDWTRHSRNRVGPWGPVHGVMIHHTVTSGTQRTVDLVRTGYKGLPGPLCHGMIAKDGTVHLVSAGRANHAGPGDPDVLRAVIAETARPRDDEATTDGNRHFYGFECENLGDGEDPWPEVQLDAITRAAAAICRHHGWGPESVIGHLEWQPGKPDPVGFSMDWMRERIAVRLGRQEPPVQLPPPRRLTVSLSRVITAARKDPGLPGAPVTYEGVRTVEAALVDEGLLSARRLDGHYGSDTRAAMTAWQEFCGYRGRKPGQPADGVPGRDSLTRLGARHGFDVID</sequence>
<gene>
    <name evidence="2" type="ORF">AB0D95_03405</name>
</gene>
<dbReference type="RefSeq" id="WP_359268485.1">
    <property type="nucleotide sequence ID" value="NZ_JBEZNA010000004.1"/>
</dbReference>
<name>A0ABV3EJF4_9ACTN</name>
<comment type="caution">
    <text evidence="2">The sequence shown here is derived from an EMBL/GenBank/DDBJ whole genome shotgun (WGS) entry which is preliminary data.</text>
</comment>
<evidence type="ECO:0000313" key="2">
    <source>
        <dbReference type="EMBL" id="MEU9576331.1"/>
    </source>
</evidence>
<dbReference type="CDD" id="cd06583">
    <property type="entry name" value="PGRP"/>
    <property type="match status" value="1"/>
</dbReference>
<dbReference type="InterPro" id="IPR036505">
    <property type="entry name" value="Amidase/PGRP_sf"/>
</dbReference>
<dbReference type="InterPro" id="IPR036365">
    <property type="entry name" value="PGBD-like_sf"/>
</dbReference>
<dbReference type="SUPFAM" id="SSF47090">
    <property type="entry name" value="PGBD-like"/>
    <property type="match status" value="1"/>
</dbReference>
<dbReference type="Pfam" id="PF01510">
    <property type="entry name" value="Amidase_2"/>
    <property type="match status" value="1"/>
</dbReference>
<proteinExistence type="predicted"/>
<dbReference type="SMART" id="SM00644">
    <property type="entry name" value="Ami_2"/>
    <property type="match status" value="1"/>
</dbReference>
<dbReference type="InterPro" id="IPR002502">
    <property type="entry name" value="Amidase_domain"/>
</dbReference>
<evidence type="ECO:0000259" key="1">
    <source>
        <dbReference type="SMART" id="SM00644"/>
    </source>
</evidence>
<dbReference type="Gene3D" id="3.40.80.10">
    <property type="entry name" value="Peptidoglycan recognition protein-like"/>
    <property type="match status" value="1"/>
</dbReference>
<dbReference type="InterPro" id="IPR036366">
    <property type="entry name" value="PGBDSf"/>
</dbReference>
<dbReference type="SUPFAM" id="SSF55846">
    <property type="entry name" value="N-acetylmuramoyl-L-alanine amidase-like"/>
    <property type="match status" value="1"/>
</dbReference>
<evidence type="ECO:0000313" key="3">
    <source>
        <dbReference type="Proteomes" id="UP001551584"/>
    </source>
</evidence>
<dbReference type="EMBL" id="JBEZNA010000004">
    <property type="protein sequence ID" value="MEU9576331.1"/>
    <property type="molecule type" value="Genomic_DNA"/>
</dbReference>
<protein>
    <submittedName>
        <fullName evidence="2">N-acetylmuramoyl-L-alanine amidase</fullName>
    </submittedName>
</protein>
<accession>A0ABV3EJF4</accession>
<dbReference type="Gene3D" id="1.10.101.10">
    <property type="entry name" value="PGBD-like superfamily/PGBD"/>
    <property type="match status" value="1"/>
</dbReference>
<organism evidence="2 3">
    <name type="scientific">Streptomyces chilikensis</name>
    <dbReference type="NCBI Taxonomy" id="1194079"/>
    <lineage>
        <taxon>Bacteria</taxon>
        <taxon>Bacillati</taxon>
        <taxon>Actinomycetota</taxon>
        <taxon>Actinomycetes</taxon>
        <taxon>Kitasatosporales</taxon>
        <taxon>Streptomycetaceae</taxon>
        <taxon>Streptomyces</taxon>
    </lineage>
</organism>
<reference evidence="2 3" key="1">
    <citation type="submission" date="2024-06" db="EMBL/GenBank/DDBJ databases">
        <title>The Natural Products Discovery Center: Release of the First 8490 Sequenced Strains for Exploring Actinobacteria Biosynthetic Diversity.</title>
        <authorList>
            <person name="Kalkreuter E."/>
            <person name="Kautsar S.A."/>
            <person name="Yang D."/>
            <person name="Bader C.D."/>
            <person name="Teijaro C.N."/>
            <person name="Fluegel L."/>
            <person name="Davis C.M."/>
            <person name="Simpson J.R."/>
            <person name="Lauterbach L."/>
            <person name="Steele A.D."/>
            <person name="Gui C."/>
            <person name="Meng S."/>
            <person name="Li G."/>
            <person name="Viehrig K."/>
            <person name="Ye F."/>
            <person name="Su P."/>
            <person name="Kiefer A.F."/>
            <person name="Nichols A."/>
            <person name="Cepeda A.J."/>
            <person name="Yan W."/>
            <person name="Fan B."/>
            <person name="Jiang Y."/>
            <person name="Adhikari A."/>
            <person name="Zheng C.-J."/>
            <person name="Schuster L."/>
            <person name="Cowan T.M."/>
            <person name="Smanski M.J."/>
            <person name="Chevrette M.G."/>
            <person name="De Carvalho L.P.S."/>
            <person name="Shen B."/>
        </authorList>
    </citation>
    <scope>NUCLEOTIDE SEQUENCE [LARGE SCALE GENOMIC DNA]</scope>
    <source>
        <strain evidence="2 3">NPDC048117</strain>
    </source>
</reference>
<keyword evidence="3" id="KW-1185">Reference proteome</keyword>